<dbReference type="InterPro" id="IPR036689">
    <property type="entry name" value="ESAT-6-like_sf"/>
</dbReference>
<evidence type="ECO:0000259" key="4">
    <source>
        <dbReference type="Pfam" id="PF25023"/>
    </source>
</evidence>
<evidence type="ECO:0000313" key="6">
    <source>
        <dbReference type="Proteomes" id="UP000004705"/>
    </source>
</evidence>
<dbReference type="RefSeq" id="WP_005438729.1">
    <property type="nucleotide sequence ID" value="NZ_CM001466.1"/>
</dbReference>
<feature type="region of interest" description="Disordered" evidence="2">
    <location>
        <begin position="246"/>
        <end position="341"/>
    </location>
</feature>
<dbReference type="Proteomes" id="UP000004705">
    <property type="component" value="Chromosome"/>
</dbReference>
<proteinExistence type="predicted"/>
<dbReference type="SUPFAM" id="SSF140453">
    <property type="entry name" value="EsxAB dimer-like"/>
    <property type="match status" value="1"/>
</dbReference>
<dbReference type="Gene3D" id="2.180.10.10">
    <property type="entry name" value="RHS repeat-associated core"/>
    <property type="match status" value="3"/>
</dbReference>
<keyword evidence="1" id="KW-0677">Repeat</keyword>
<dbReference type="Pfam" id="PF25023">
    <property type="entry name" value="TEN_YD-shell"/>
    <property type="match status" value="1"/>
</dbReference>
<dbReference type="HOGENOM" id="CLU_001218_1_2_11"/>
<feature type="compositionally biased region" description="Low complexity" evidence="2">
    <location>
        <begin position="293"/>
        <end position="306"/>
    </location>
</feature>
<gene>
    <name evidence="5" type="ORF">SacazDRAFT_00719</name>
</gene>
<accession>H8GBE5</accession>
<dbReference type="OrthoDB" id="4981820at2"/>
<dbReference type="InterPro" id="IPR038332">
    <property type="entry name" value="PPE_sf"/>
</dbReference>
<feature type="domain" description="Teneurin-like YD-shell" evidence="4">
    <location>
        <begin position="1016"/>
        <end position="1269"/>
    </location>
</feature>
<keyword evidence="6" id="KW-1185">Reference proteome</keyword>
<dbReference type="SUPFAM" id="SSF63829">
    <property type="entry name" value="Calcium-dependent phosphotriesterase"/>
    <property type="match status" value="1"/>
</dbReference>
<name>H8GBE5_9PSEU</name>
<feature type="domain" description="DUF6531" evidence="3">
    <location>
        <begin position="340"/>
        <end position="412"/>
    </location>
</feature>
<feature type="compositionally biased region" description="Polar residues" evidence="2">
    <location>
        <begin position="316"/>
        <end position="332"/>
    </location>
</feature>
<dbReference type="PANTHER" id="PTHR32305">
    <property type="match status" value="1"/>
</dbReference>
<dbReference type="InterPro" id="IPR056823">
    <property type="entry name" value="TEN-like_YD-shell"/>
</dbReference>
<organism evidence="5 6">
    <name type="scientific">Saccharomonospora azurea NA-128</name>
    <dbReference type="NCBI Taxonomy" id="882081"/>
    <lineage>
        <taxon>Bacteria</taxon>
        <taxon>Bacillati</taxon>
        <taxon>Actinomycetota</taxon>
        <taxon>Actinomycetes</taxon>
        <taxon>Pseudonocardiales</taxon>
        <taxon>Pseudonocardiaceae</taxon>
        <taxon>Saccharomonospora</taxon>
    </lineage>
</organism>
<dbReference type="PANTHER" id="PTHR32305:SF15">
    <property type="entry name" value="PROTEIN RHSA-RELATED"/>
    <property type="match status" value="1"/>
</dbReference>
<protein>
    <submittedName>
        <fullName evidence="5">RHS repeat-associated core domain protein</fullName>
    </submittedName>
</protein>
<dbReference type="Gene3D" id="1.20.1260.20">
    <property type="entry name" value="PPE superfamily"/>
    <property type="match status" value="1"/>
</dbReference>
<dbReference type="NCBIfam" id="TIGR01643">
    <property type="entry name" value="YD_repeat_2x"/>
    <property type="match status" value="7"/>
</dbReference>
<dbReference type="Pfam" id="PF20148">
    <property type="entry name" value="DUF6531"/>
    <property type="match status" value="1"/>
</dbReference>
<evidence type="ECO:0000256" key="1">
    <source>
        <dbReference type="ARBA" id="ARBA00022737"/>
    </source>
</evidence>
<dbReference type="NCBIfam" id="TIGR03696">
    <property type="entry name" value="Rhs_assc_core"/>
    <property type="match status" value="1"/>
</dbReference>
<evidence type="ECO:0000313" key="5">
    <source>
        <dbReference type="EMBL" id="EHY87667.1"/>
    </source>
</evidence>
<dbReference type="InterPro" id="IPR045351">
    <property type="entry name" value="DUF6531"/>
</dbReference>
<dbReference type="InterPro" id="IPR031325">
    <property type="entry name" value="RHS_repeat"/>
</dbReference>
<reference evidence="5 6" key="1">
    <citation type="journal article" date="2012" name="Stand. Genomic Sci.">
        <title>Genome sequence of the soil bacterium Saccharomonospora azurea type strain (NA-128(T)).</title>
        <authorList>
            <person name="Klenk H.P."/>
            <person name="Held B."/>
            <person name="Lucas S."/>
            <person name="Lapidus A."/>
            <person name="Copeland A."/>
            <person name="Hammon N."/>
            <person name="Pitluck S."/>
            <person name="Goodwin L.A."/>
            <person name="Han C."/>
            <person name="Tapia R."/>
            <person name="Brambilla E.M."/>
            <person name="Potter G."/>
            <person name="Land M."/>
            <person name="Ivanova N."/>
            <person name="Rohde M."/>
            <person name="Goker M."/>
            <person name="Detter J.C."/>
            <person name="Kyrpides N.C."/>
            <person name="Woyke T."/>
        </authorList>
    </citation>
    <scope>NUCLEOTIDE SEQUENCE [LARGE SCALE GENOMIC DNA]</scope>
    <source>
        <strain evidence="5 6">NA-128</strain>
    </source>
</reference>
<feature type="region of interest" description="Disordered" evidence="2">
    <location>
        <begin position="1300"/>
        <end position="1364"/>
    </location>
</feature>
<dbReference type="Pfam" id="PF05593">
    <property type="entry name" value="RHS_repeat"/>
    <property type="match status" value="5"/>
</dbReference>
<dbReference type="Gene3D" id="3.90.930.1">
    <property type="match status" value="1"/>
</dbReference>
<dbReference type="InterPro" id="IPR022385">
    <property type="entry name" value="Rhs_assc_core"/>
</dbReference>
<evidence type="ECO:0000259" key="3">
    <source>
        <dbReference type="Pfam" id="PF20148"/>
    </source>
</evidence>
<feature type="region of interest" description="Disordered" evidence="2">
    <location>
        <begin position="713"/>
        <end position="740"/>
    </location>
</feature>
<evidence type="ECO:0000256" key="2">
    <source>
        <dbReference type="SAM" id="MobiDB-lite"/>
    </source>
</evidence>
<sequence length="1608" mass="175121">MSNPLIAEVQDSTEAYSGIPLLESVFDTKQAIESGDWAAGVMGVVGTGLDMLGTVLDPFGSILAAGVGWLLEHVGPLSDALDALTGDPDVISSHAETWQNVGTELASISADLLKAVDEDTTTWTGPAADTYRQRGADTATLLQAAQSAAEGAGSGIATAGEVVAAVRTLVRDIVAELVGRLISWALQVVFTLGIGLTWVVPQVVNAVSKTALKITDLTTKLIEAMGKLGPLLAKLGDKFREASTTLKKIKSGDPGNPRSVEGGNTTPSGFGGTSGERGGSGGGSPRPDHQPRSDSGTTDTTTSGSSTPPPQQSRPGNTTPSSGQDTRNTNVSADDRNCAGDPVDVATGEVIVAQIDLTLPDLPLPALERTHVSSYREGRWFGPSWSSTLDQRLEIRGETVRYFAPDGMILTYPLPSPTASALPEAGPRWPLSRHADGRWTLEKRPARHTLQFAGSGSVLPLRAVEGPDGQRSELTYDEAGAPAVLAHSSGVRMGFRVEGSRVTELAVLGTGGLPDVLVMRYRYDGHGRLTDVVNSSNGPQRFDYDPHGRVTGWQDRNGVWYRYVYDSAGRCVRTVGTDGFLDGVFVYDTERRVTTHTDSLGRTTVYELNEAHQTVRETDPLGNVTAFEWNGYNQLLARTDPLGRVTRYDYDADGLPVSITRPDGSVVSLDHSDDTLTSFTVVENGRTWTGHYTDTAPDPVREPVGVATALDVSAVPTPGPLPGGEEDRDQFGRPRSIPSPGGGRVLLGWTVDGARATRISPHRARAVWQYDGEGNEIAHVDELGHVTRREYGPFDLLTAEVDPAGARTEYRYDTELRLVSVTDPLGRIWSYRYDAAGRLAGQTDFDGRVWTYEHDAAGQVVRATQPDGQVVEYGYDLLDNLVELRTPHGSTRYDYDPVGEVVRVTSADSVVEFERDEDGRVVREVVDGLAVTFAYDAERNTIRRRTPSGVESEWSFDESDRPVTLRTEGHAVRYLRDADGRIVRRDTDGRSVLAQSFGAGEHVEEQTLSTGGIPLQRRAFEYQADGKLAALRDEVAGNLALTRDAAGRIVTDGRDTFRYDPAGNLVAWSSSPGLALDYDALGRRIRCREATPGGERIWEYSWTGELLTGLRTPDGHQWRYRYDPLGRRIAKERLLADGSVAESVRFVWDGTILIEQIHVDEHGITRSTTWERLPTEHTPVTQLERGPGGERFHSVVTDALGTPTALVDEAGALAWVGRRSVWGRVPPSPAAPTSIALRFPGQYADEESGLHYNVFRYYDPVTARYLSQDPLGMEAGPNPTAYVTDPFSECDALGLMKCSNNSSGSKPPSTNSPAQHNANNAGGSANTPAQPGGKRKKSAGNSANPQPAKKPKKQPGPWDRADFNNDTLKDIKTQKKNNPDYSGGNVHARHIVSFQTMRDSLRTWVDDRFPVGHPQRDSMIDEYSAKLDRMNSNIENLPLGPGAPNSSIGGVVNNFDTIEKRIDGRFPSDDFVKDSNGNFVLDSQGNRIPEMEPPMAPSEAFDKSSGYYKNIRDEFGKPIMTAADTITDPAERKEFLNDVRFSADFDWPGGDKQEFKQWKNVHDEIVNIGENPGDYTAQHVDEVIDRFLNLNKPSGAHESWPDWQARPK</sequence>
<dbReference type="InterPro" id="IPR006530">
    <property type="entry name" value="YD"/>
</dbReference>
<feature type="compositionally biased region" description="Polar residues" evidence="2">
    <location>
        <begin position="1300"/>
        <end position="1329"/>
    </location>
</feature>
<feature type="compositionally biased region" description="Gly residues" evidence="2">
    <location>
        <begin position="269"/>
        <end position="284"/>
    </location>
</feature>
<dbReference type="InterPro" id="IPR050708">
    <property type="entry name" value="T6SS_VgrG/RHS"/>
</dbReference>
<dbReference type="EMBL" id="CM001466">
    <property type="protein sequence ID" value="EHY87667.1"/>
    <property type="molecule type" value="Genomic_DNA"/>
</dbReference>